<feature type="compositionally biased region" description="Polar residues" evidence="2">
    <location>
        <begin position="263"/>
        <end position="272"/>
    </location>
</feature>
<evidence type="ECO:0000313" key="4">
    <source>
        <dbReference type="Proteomes" id="UP000078559"/>
    </source>
</evidence>
<accession>A0A194VIY2</accession>
<evidence type="ECO:0000256" key="2">
    <source>
        <dbReference type="SAM" id="MobiDB-lite"/>
    </source>
</evidence>
<dbReference type="SMR" id="A0A194VIY2"/>
<reference evidence="3" key="1">
    <citation type="submission" date="2014-12" db="EMBL/GenBank/DDBJ databases">
        <title>Genome Sequence of Valsa Canker Pathogens Uncovers a Specific Adaption of Colonization on Woody Bark.</title>
        <authorList>
            <person name="Yin Z."/>
            <person name="Liu H."/>
            <person name="Gao X."/>
            <person name="Li Z."/>
            <person name="Song N."/>
            <person name="Ke X."/>
            <person name="Dai Q."/>
            <person name="Wu Y."/>
            <person name="Sun Y."/>
            <person name="Xu J.-R."/>
            <person name="Kang Z.K."/>
            <person name="Wang L."/>
            <person name="Huang L."/>
        </authorList>
    </citation>
    <scope>NUCLEOTIDE SEQUENCE [LARGE SCALE GENOMIC DNA]</scope>
    <source>
        <strain evidence="3">03-8</strain>
    </source>
</reference>
<sequence length="406" mass="44933">MSEPPSSPFSPGNGDGVPASLNSIATVPDAFVPAAFVWAGADGKPCSLCDSELNPMGLSIHFNPSDKTILFRLHCFLDLLGQKGSPKARTSIYLYIQADRIQSIIVLDDSSRKSDEVQEELRNRLGPGPMCLQLALHSPADLVVPSLPLWPTKKAHRAMLHSVGLLAEQTALTVYLRKDRVWSSSHLASLCRAVSKHELGPNREVADLSKLYNGHGGRLLRPDSLFSSNPVPPSYGEVEPGPPGSHFYEPIEGPSFPKKRQRTSSTDEGTRPNTANIAILETICKTMLAENQGRIEESQRTEREQLNKRISVLEEALRAGLGQLEERVIRVEEQCEELSAQVDEIQEFVGEHDRHVDERVDLEVEDRVLGIKMDLEDFVKDELSGAAEAIKEQITRANVFIDFNDE</sequence>
<name>A0A194VIY2_CYTMA</name>
<dbReference type="OrthoDB" id="5200414at2759"/>
<dbReference type="AlphaFoldDB" id="A0A194VIY2"/>
<keyword evidence="4" id="KW-1185">Reference proteome</keyword>
<feature type="coiled-coil region" evidence="1">
    <location>
        <begin position="296"/>
        <end position="348"/>
    </location>
</feature>
<evidence type="ECO:0000313" key="3">
    <source>
        <dbReference type="EMBL" id="KUI64104.1"/>
    </source>
</evidence>
<proteinExistence type="predicted"/>
<dbReference type="Proteomes" id="UP000078559">
    <property type="component" value="Unassembled WGS sequence"/>
</dbReference>
<organism evidence="3 4">
    <name type="scientific">Cytospora mali</name>
    <name type="common">Apple Valsa canker fungus</name>
    <name type="synonym">Valsa mali</name>
    <dbReference type="NCBI Taxonomy" id="578113"/>
    <lineage>
        <taxon>Eukaryota</taxon>
        <taxon>Fungi</taxon>
        <taxon>Dikarya</taxon>
        <taxon>Ascomycota</taxon>
        <taxon>Pezizomycotina</taxon>
        <taxon>Sordariomycetes</taxon>
        <taxon>Sordariomycetidae</taxon>
        <taxon>Diaporthales</taxon>
        <taxon>Cytosporaceae</taxon>
        <taxon>Cytospora</taxon>
    </lineage>
</organism>
<keyword evidence="1" id="KW-0175">Coiled coil</keyword>
<evidence type="ECO:0000256" key="1">
    <source>
        <dbReference type="SAM" id="Coils"/>
    </source>
</evidence>
<dbReference type="EMBL" id="KN796120">
    <property type="protein sequence ID" value="KUI64104.1"/>
    <property type="molecule type" value="Genomic_DNA"/>
</dbReference>
<feature type="region of interest" description="Disordered" evidence="2">
    <location>
        <begin position="223"/>
        <end position="272"/>
    </location>
</feature>
<protein>
    <submittedName>
        <fullName evidence="3">Uncharacterized protein</fullName>
    </submittedName>
</protein>
<gene>
    <name evidence="3" type="ORF">VM1G_10878</name>
</gene>